<sequence>MPRTGSQTAACWPACSAEMAAAPAAAAVLSDLLWCLGLGCLLGMARQILGLVLGEGPVRCFCWDVLTFAAAAVLVCGFAAGVSASGLARWYMAAGVLAGVLAWYATIGPALSRLLRGLLRLLLWPLRILEQRCLGPLRRATTRRLRKNRPCLVQKKAGKKPKNGKNQLQKPSKILYN</sequence>
<proteinExistence type="predicted"/>
<evidence type="ECO:0000313" key="3">
    <source>
        <dbReference type="EMBL" id="HIZ42903.1"/>
    </source>
</evidence>
<dbReference type="EMBL" id="DXBP01000059">
    <property type="protein sequence ID" value="HIZ42903.1"/>
    <property type="molecule type" value="Genomic_DNA"/>
</dbReference>
<name>A0A9D2ESK8_9FIRM</name>
<keyword evidence="2" id="KW-0472">Membrane</keyword>
<feature type="transmembrane region" description="Helical" evidence="2">
    <location>
        <begin position="90"/>
        <end position="111"/>
    </location>
</feature>
<evidence type="ECO:0000313" key="4">
    <source>
        <dbReference type="Proteomes" id="UP000824048"/>
    </source>
</evidence>
<evidence type="ECO:0008006" key="5">
    <source>
        <dbReference type="Google" id="ProtNLM"/>
    </source>
</evidence>
<feature type="transmembrane region" description="Helical" evidence="2">
    <location>
        <begin position="61"/>
        <end position="84"/>
    </location>
</feature>
<reference evidence="3" key="1">
    <citation type="journal article" date="2021" name="PeerJ">
        <title>Extensive microbial diversity within the chicken gut microbiome revealed by metagenomics and culture.</title>
        <authorList>
            <person name="Gilroy R."/>
            <person name="Ravi A."/>
            <person name="Getino M."/>
            <person name="Pursley I."/>
            <person name="Horton D.L."/>
            <person name="Alikhan N.F."/>
            <person name="Baker D."/>
            <person name="Gharbi K."/>
            <person name="Hall N."/>
            <person name="Watson M."/>
            <person name="Adriaenssens E.M."/>
            <person name="Foster-Nyarko E."/>
            <person name="Jarju S."/>
            <person name="Secka A."/>
            <person name="Antonio M."/>
            <person name="Oren A."/>
            <person name="Chaudhuri R.R."/>
            <person name="La Ragione R."/>
            <person name="Hildebrand F."/>
            <person name="Pallen M.J."/>
        </authorList>
    </citation>
    <scope>NUCLEOTIDE SEQUENCE</scope>
    <source>
        <strain evidence="3">ChiSxjej1B13-11774</strain>
    </source>
</reference>
<reference evidence="3" key="2">
    <citation type="submission" date="2021-04" db="EMBL/GenBank/DDBJ databases">
        <authorList>
            <person name="Gilroy R."/>
        </authorList>
    </citation>
    <scope>NUCLEOTIDE SEQUENCE</scope>
    <source>
        <strain evidence="3">ChiSxjej1B13-11774</strain>
    </source>
</reference>
<evidence type="ECO:0000256" key="1">
    <source>
        <dbReference type="SAM" id="MobiDB-lite"/>
    </source>
</evidence>
<gene>
    <name evidence="3" type="ORF">H9811_10140</name>
</gene>
<accession>A0A9D2ESK8</accession>
<keyword evidence="2" id="KW-0812">Transmembrane</keyword>
<dbReference type="Proteomes" id="UP000824048">
    <property type="component" value="Unassembled WGS sequence"/>
</dbReference>
<evidence type="ECO:0000256" key="2">
    <source>
        <dbReference type="SAM" id="Phobius"/>
    </source>
</evidence>
<comment type="caution">
    <text evidence="3">The sequence shown here is derived from an EMBL/GenBank/DDBJ whole genome shotgun (WGS) entry which is preliminary data.</text>
</comment>
<keyword evidence="2" id="KW-1133">Transmembrane helix</keyword>
<dbReference type="AlphaFoldDB" id="A0A9D2ESK8"/>
<protein>
    <recommendedName>
        <fullName evidence="5">Spore cortex biosynthesis protein YabQ</fullName>
    </recommendedName>
</protein>
<organism evidence="3 4">
    <name type="scientific">Candidatus Gemmiger excrementigallinarum</name>
    <dbReference type="NCBI Taxonomy" id="2838609"/>
    <lineage>
        <taxon>Bacteria</taxon>
        <taxon>Bacillati</taxon>
        <taxon>Bacillota</taxon>
        <taxon>Clostridia</taxon>
        <taxon>Eubacteriales</taxon>
        <taxon>Gemmiger</taxon>
    </lineage>
</organism>
<feature type="region of interest" description="Disordered" evidence="1">
    <location>
        <begin position="155"/>
        <end position="177"/>
    </location>
</feature>